<evidence type="ECO:0000256" key="8">
    <source>
        <dbReference type="ARBA" id="ARBA00023002"/>
    </source>
</evidence>
<evidence type="ECO:0000256" key="2">
    <source>
        <dbReference type="ARBA" id="ARBA00009419"/>
    </source>
</evidence>
<evidence type="ECO:0000256" key="14">
    <source>
        <dbReference type="RuleBase" id="RU003975"/>
    </source>
</evidence>
<dbReference type="InterPro" id="IPR020833">
    <property type="entry name" value="LipOase_Fe_BS"/>
</dbReference>
<dbReference type="SUPFAM" id="SSF48484">
    <property type="entry name" value="Lipoxigenase"/>
    <property type="match status" value="1"/>
</dbReference>
<dbReference type="GO" id="GO:0046872">
    <property type="term" value="F:metal ion binding"/>
    <property type="evidence" value="ECO:0007669"/>
    <property type="project" value="UniProtKB-UniRule"/>
</dbReference>
<keyword evidence="6" id="KW-0276">Fatty acid metabolism</keyword>
<keyword evidence="9 13" id="KW-0408">Iron</keyword>
<dbReference type="Pfam" id="PF00305">
    <property type="entry name" value="Lipoxygenase"/>
    <property type="match status" value="1"/>
</dbReference>
<dbReference type="PROSITE" id="PS51393">
    <property type="entry name" value="LIPOXYGENASE_3"/>
    <property type="match status" value="1"/>
</dbReference>
<dbReference type="CDD" id="cd01751">
    <property type="entry name" value="PLAT_LH2"/>
    <property type="match status" value="1"/>
</dbReference>
<dbReference type="Gene3D" id="2.60.60.20">
    <property type="entry name" value="PLAT/LH2 domain"/>
    <property type="match status" value="1"/>
</dbReference>
<dbReference type="InterPro" id="IPR036392">
    <property type="entry name" value="PLAT/LH2_dom_sf"/>
</dbReference>
<dbReference type="PROSITE" id="PS00711">
    <property type="entry name" value="LIPOXYGENASE_1"/>
    <property type="match status" value="1"/>
</dbReference>
<dbReference type="Pfam" id="PF01477">
    <property type="entry name" value="PLAT"/>
    <property type="match status" value="1"/>
</dbReference>
<dbReference type="Gene3D" id="4.10.375.10">
    <property type="entry name" value="Lipoxygenase-1, Domain 2"/>
    <property type="match status" value="1"/>
</dbReference>
<evidence type="ECO:0000256" key="11">
    <source>
        <dbReference type="ARBA" id="ARBA00023160"/>
    </source>
</evidence>
<comment type="function">
    <text evidence="14">Plant lipoxygenase may be involved in a number of diverse aspects of plant physiology including growth and development, pest resistance, and senescence or responses to wounding.</text>
</comment>
<comment type="cofactor">
    <cofactor evidence="1 13">
        <name>Fe cation</name>
        <dbReference type="ChEBI" id="CHEBI:24875"/>
    </cofactor>
</comment>
<dbReference type="GO" id="GO:0006633">
    <property type="term" value="P:fatty acid biosynthetic process"/>
    <property type="evidence" value="ECO:0007669"/>
    <property type="project" value="UniProtKB-KW"/>
</dbReference>
<dbReference type="EMBL" id="GDJX01006305">
    <property type="protein sequence ID" value="JAT61631.1"/>
    <property type="molecule type" value="Transcribed_RNA"/>
</dbReference>
<dbReference type="FunFam" id="3.10.450.60:FF:000002">
    <property type="entry name" value="Lipoxygenase"/>
    <property type="match status" value="1"/>
</dbReference>
<dbReference type="Gene3D" id="3.10.450.60">
    <property type="match status" value="1"/>
</dbReference>
<dbReference type="InterPro" id="IPR001246">
    <property type="entry name" value="LipOase_plant"/>
</dbReference>
<dbReference type="PRINTS" id="PR00468">
    <property type="entry name" value="PLTLPOXGNASE"/>
</dbReference>
<organism evidence="17">
    <name type="scientific">Anthurium amnicola</name>
    <dbReference type="NCBI Taxonomy" id="1678845"/>
    <lineage>
        <taxon>Eukaryota</taxon>
        <taxon>Viridiplantae</taxon>
        <taxon>Streptophyta</taxon>
        <taxon>Embryophyta</taxon>
        <taxon>Tracheophyta</taxon>
        <taxon>Spermatophyta</taxon>
        <taxon>Magnoliopsida</taxon>
        <taxon>Liliopsida</taxon>
        <taxon>Araceae</taxon>
        <taxon>Pothoideae</taxon>
        <taxon>Potheae</taxon>
        <taxon>Anthurium</taxon>
    </lineage>
</organism>
<dbReference type="UniPathway" id="UPA00382"/>
<keyword evidence="8 13" id="KW-0560">Oxidoreductase</keyword>
<keyword evidence="11 14" id="KW-0275">Fatty acid biosynthesis</keyword>
<feature type="domain" description="PLAT" evidence="15">
    <location>
        <begin position="122"/>
        <end position="250"/>
    </location>
</feature>
<keyword evidence="4 13" id="KW-0479">Metal-binding</keyword>
<dbReference type="AlphaFoldDB" id="A0A1D1Z418"/>
<dbReference type="GO" id="GO:0034440">
    <property type="term" value="P:lipid oxidation"/>
    <property type="evidence" value="ECO:0007669"/>
    <property type="project" value="InterPro"/>
</dbReference>
<dbReference type="Gene3D" id="1.20.245.10">
    <property type="entry name" value="Lipoxygenase-1, Domain 5"/>
    <property type="match status" value="1"/>
</dbReference>
<evidence type="ECO:0000256" key="9">
    <source>
        <dbReference type="ARBA" id="ARBA00023004"/>
    </source>
</evidence>
<dbReference type="InterPro" id="IPR013819">
    <property type="entry name" value="LipOase_C"/>
</dbReference>
<evidence type="ECO:0000256" key="13">
    <source>
        <dbReference type="RuleBase" id="RU003974"/>
    </source>
</evidence>
<evidence type="ECO:0000256" key="4">
    <source>
        <dbReference type="ARBA" id="ARBA00022723"/>
    </source>
</evidence>
<keyword evidence="10" id="KW-0443">Lipid metabolism</keyword>
<dbReference type="FunFam" id="1.20.245.10:FF:000002">
    <property type="entry name" value="Lipoxygenase"/>
    <property type="match status" value="1"/>
</dbReference>
<dbReference type="PANTHER" id="PTHR11771">
    <property type="entry name" value="LIPOXYGENASE"/>
    <property type="match status" value="1"/>
</dbReference>
<evidence type="ECO:0000256" key="1">
    <source>
        <dbReference type="ARBA" id="ARBA00001962"/>
    </source>
</evidence>
<gene>
    <name evidence="17" type="primary">LOX3_4</name>
    <name evidence="17" type="ORF">g.120573</name>
</gene>
<dbReference type="Gene3D" id="4.10.372.10">
    <property type="entry name" value="Lipoxygenase-1, Domain 3"/>
    <property type="match status" value="1"/>
</dbReference>
<dbReference type="PROSITE" id="PS50095">
    <property type="entry name" value="PLAT"/>
    <property type="match status" value="1"/>
</dbReference>
<protein>
    <recommendedName>
        <fullName evidence="14">Lipoxygenase</fullName>
        <ecNumber evidence="14">1.13.11.-</ecNumber>
    </recommendedName>
</protein>
<evidence type="ECO:0000256" key="6">
    <source>
        <dbReference type="ARBA" id="ARBA00022832"/>
    </source>
</evidence>
<evidence type="ECO:0000256" key="10">
    <source>
        <dbReference type="ARBA" id="ARBA00023098"/>
    </source>
</evidence>
<dbReference type="InterPro" id="IPR000907">
    <property type="entry name" value="LipOase"/>
</dbReference>
<evidence type="ECO:0000256" key="7">
    <source>
        <dbReference type="ARBA" id="ARBA00022964"/>
    </source>
</evidence>
<dbReference type="SUPFAM" id="SSF49723">
    <property type="entry name" value="Lipase/lipooxygenase domain (PLAT/LH2 domain)"/>
    <property type="match status" value="1"/>
</dbReference>
<accession>A0A1D1Z418</accession>
<evidence type="ECO:0000256" key="12">
    <source>
        <dbReference type="PROSITE-ProRule" id="PRU00152"/>
    </source>
</evidence>
<comment type="caution">
    <text evidence="12">Lacks conserved residue(s) required for the propagation of feature annotation.</text>
</comment>
<proteinExistence type="inferred from homology"/>
<keyword evidence="3 14" id="KW-0444">Lipid biosynthesis</keyword>
<keyword evidence="5 14" id="KW-0925">Oxylipin biosynthesis</keyword>
<feature type="domain" description="Lipoxygenase" evidence="16">
    <location>
        <begin position="253"/>
        <end position="942"/>
    </location>
</feature>
<dbReference type="GO" id="GO:0016702">
    <property type="term" value="F:oxidoreductase activity, acting on single donors with incorporation of molecular oxygen, incorporation of two atoms of oxygen"/>
    <property type="evidence" value="ECO:0007669"/>
    <property type="project" value="InterPro"/>
</dbReference>
<name>A0A1D1Z418_9ARAE</name>
<sequence>MAAPASGMLRSSLVERAPLHPPPSSSSFFHGGARKGNLSFLQSTGDATRRRRARARWSIHHLARGGAGAPAPNGVVVVAPAISERTVRVAPVEVWRPEGEKPVQFKVRALVTVKRNKGEDWKEAMVSHLIANPLEAIDEIRFSRSNIGLELISTDVDPRTKRPKVSREAVLSGWSEKVKTMGDRAVFAAEFTVDSSFGTPGAVEVTNRHRRELFLESIVVDGFLCGPIHFNCHSWVQSSRDYPDKRVFFSDKPYLPSETPAGLRELRQRELEGLRGDGKGVRRLSDRVYDFDVYNDLGNPDKGHELVRPPVGGEKLPYPRRCRTGRLPTETDLSAESRVEDPLPMYVPRDDAFEEARTEMLAEGKRKALLRVFVPSLVAGFSGGDIGGFHHFDSLYKEGIRLKQGLQDHLIGKLPFLRKIQEVSEGMLRYDTPTILSKDKFAWLRDDEFARQAVAGINPVSIERLKVFPPVSKLDPEIYGPPESAIREEHILGHLEGMSVQQALEEKKLFMLDYHDIYLPFLDRINAQDGRKSYATRTIFFLTSMGTLKPVAIELRLSPGVPSTRSRRVMTPPTDATTTWLWQLAKAHVCSNDAGVHQLVNHWLRTHACMEPFILAAHRQLSAMHPVFKLLHPHMRYTLETNALARQILINGGGVIESFFTPGPVSTEMSSAAYASSWRFDMEGLPADLIRRGMAEADPTQPHGLRLTVQDYPYANDGLLIWDAITTWVSKYVEAHYPTPAHVASDVELQAWYDEAVRVGHADVSDAHWWPRLATPGDLVGVLTTLVWLASAQHAALNFGQYPLGGYIPNRPPLMRRLIPEEGDAEYRNFLADPQHFFLASLPTLLQTAMFMTVIDTLSTHSSDEEYLGDRRLQTYAWSPEVAEAFNEFAAEVRRIEGEIGRRNADPTLRNRCGAGVLPYELLVPSSGPGATGRGVPNSVSI</sequence>
<evidence type="ECO:0000256" key="5">
    <source>
        <dbReference type="ARBA" id="ARBA00022767"/>
    </source>
</evidence>
<comment type="pathway">
    <text evidence="14">Lipid metabolism; oxylipin biosynthesis.</text>
</comment>
<reference evidence="17" key="1">
    <citation type="submission" date="2015-07" db="EMBL/GenBank/DDBJ databases">
        <title>Transcriptome Assembly of Anthurium amnicola.</title>
        <authorList>
            <person name="Suzuki J."/>
        </authorList>
    </citation>
    <scope>NUCLEOTIDE SEQUENCE</scope>
</reference>
<comment type="similarity">
    <text evidence="2 13">Belongs to the lipoxygenase family.</text>
</comment>
<dbReference type="InterPro" id="IPR042057">
    <property type="entry name" value="Lipoxy_PLAT/LH2"/>
</dbReference>
<evidence type="ECO:0000256" key="3">
    <source>
        <dbReference type="ARBA" id="ARBA00022516"/>
    </source>
</evidence>
<dbReference type="PROSITE" id="PS00081">
    <property type="entry name" value="LIPOXYGENASE_2"/>
    <property type="match status" value="1"/>
</dbReference>
<dbReference type="EC" id="1.13.11.-" evidence="14"/>
<dbReference type="InterPro" id="IPR027433">
    <property type="entry name" value="Lipoxygenase_dom_3"/>
</dbReference>
<dbReference type="PRINTS" id="PR00087">
    <property type="entry name" value="LIPOXYGENASE"/>
</dbReference>
<dbReference type="SMART" id="SM00308">
    <property type="entry name" value="LH2"/>
    <property type="match status" value="1"/>
</dbReference>
<dbReference type="GO" id="GO:0031408">
    <property type="term" value="P:oxylipin biosynthetic process"/>
    <property type="evidence" value="ECO:0007669"/>
    <property type="project" value="UniProtKB-UniRule"/>
</dbReference>
<dbReference type="InterPro" id="IPR020834">
    <property type="entry name" value="LipOase_CS"/>
</dbReference>
<evidence type="ECO:0000313" key="17">
    <source>
        <dbReference type="EMBL" id="JAT61631.1"/>
    </source>
</evidence>
<evidence type="ECO:0000259" key="16">
    <source>
        <dbReference type="PROSITE" id="PS51393"/>
    </source>
</evidence>
<evidence type="ECO:0000259" key="15">
    <source>
        <dbReference type="PROSITE" id="PS50095"/>
    </source>
</evidence>
<keyword evidence="7 13" id="KW-0223">Dioxygenase</keyword>
<dbReference type="InterPro" id="IPR036226">
    <property type="entry name" value="LipOase_C_sf"/>
</dbReference>
<dbReference type="InterPro" id="IPR001024">
    <property type="entry name" value="PLAT/LH2_dom"/>
</dbReference>